<reference evidence="2 3" key="1">
    <citation type="submission" date="2017-06" db="EMBL/GenBank/DDBJ databases">
        <authorList>
            <person name="Kim H.J."/>
            <person name="Triplett B.A."/>
        </authorList>
    </citation>
    <scope>NUCLEOTIDE SEQUENCE [LARGE SCALE GENOMIC DNA]</scope>
    <source>
        <strain evidence="2 3">DSM 44715</strain>
    </source>
</reference>
<dbReference type="SUPFAM" id="SSF50969">
    <property type="entry name" value="YVTN repeat-like/Quinoprotein amine dehydrogenase"/>
    <property type="match status" value="1"/>
</dbReference>
<evidence type="ECO:0000256" key="1">
    <source>
        <dbReference type="SAM" id="MobiDB-lite"/>
    </source>
</evidence>
<dbReference type="EMBL" id="FZOR01000005">
    <property type="protein sequence ID" value="SNS49801.1"/>
    <property type="molecule type" value="Genomic_DNA"/>
</dbReference>
<proteinExistence type="predicted"/>
<dbReference type="Proteomes" id="UP000198318">
    <property type="component" value="Unassembled WGS sequence"/>
</dbReference>
<dbReference type="InterPro" id="IPR011044">
    <property type="entry name" value="Quino_amine_DH_bsu"/>
</dbReference>
<feature type="region of interest" description="Disordered" evidence="1">
    <location>
        <begin position="47"/>
        <end position="66"/>
    </location>
</feature>
<protein>
    <submittedName>
        <fullName evidence="2">Uncharacterized protein</fullName>
    </submittedName>
</protein>
<dbReference type="InterPro" id="IPR015943">
    <property type="entry name" value="WD40/YVTN_repeat-like_dom_sf"/>
</dbReference>
<accession>A0A239EZB4</accession>
<dbReference type="Gene3D" id="2.130.10.10">
    <property type="entry name" value="YVTN repeat-like/Quinoprotein amine dehydrogenase"/>
    <property type="match status" value="1"/>
</dbReference>
<dbReference type="AlphaFoldDB" id="A0A239EZB4"/>
<organism evidence="2 3">
    <name type="scientific">Actinomadura meyerae</name>
    <dbReference type="NCBI Taxonomy" id="240840"/>
    <lineage>
        <taxon>Bacteria</taxon>
        <taxon>Bacillati</taxon>
        <taxon>Actinomycetota</taxon>
        <taxon>Actinomycetes</taxon>
        <taxon>Streptosporangiales</taxon>
        <taxon>Thermomonosporaceae</taxon>
        <taxon>Actinomadura</taxon>
    </lineage>
</organism>
<dbReference type="RefSeq" id="WP_143227903.1">
    <property type="nucleotide sequence ID" value="NZ_FZOR01000005.1"/>
</dbReference>
<sequence>MHGVPMDDGRRDDSGMRLGSWKSLAPLAAAAAAALFIGGGVDLAHNRQEAADEEREAKPAAAAKADPTEPRFVVGVTARGTALLVRDVRTGANVGLPVAPPRGRVFHRVAAAKDGSYIVASYGDRTVTFQRLHLNDDGHPHDLKDIPKATVPGTSTAWSDIAVSGDQVAYVTYSGKRGRVTVLSLRSGTSKTWTTKSPGRVDSLSWSGASLSFVWTPVGSAKSQLRTLDTSGAEGNLKASKAVMTLPKGSSNAVVHGKTVITGAVAKSQLTVQTFTLAGKPVKVLWKQQAAGPVTDIDTAVTGETVMVTAGDLYAQGLPAVPAEDLADATW</sequence>
<dbReference type="OrthoDB" id="3468798at2"/>
<keyword evidence="3" id="KW-1185">Reference proteome</keyword>
<feature type="compositionally biased region" description="Basic and acidic residues" evidence="1">
    <location>
        <begin position="47"/>
        <end position="58"/>
    </location>
</feature>
<name>A0A239EZB4_9ACTN</name>
<evidence type="ECO:0000313" key="3">
    <source>
        <dbReference type="Proteomes" id="UP000198318"/>
    </source>
</evidence>
<gene>
    <name evidence="2" type="ORF">SAMN05443665_100570</name>
</gene>
<evidence type="ECO:0000313" key="2">
    <source>
        <dbReference type="EMBL" id="SNS49801.1"/>
    </source>
</evidence>